<dbReference type="PANTHER" id="PTHR15858">
    <property type="entry name" value="IMMEDIATE EARLY RESPONSE 3-INTERACTING PROTEIN 1"/>
    <property type="match status" value="1"/>
</dbReference>
<dbReference type="GO" id="GO:0005789">
    <property type="term" value="C:endoplasmic reticulum membrane"/>
    <property type="evidence" value="ECO:0007669"/>
    <property type="project" value="TreeGrafter"/>
</dbReference>
<comment type="caution">
    <text evidence="9">The sequence shown here is derived from an EMBL/GenBank/DDBJ whole genome shotgun (WGS) entry which is preliminary data.</text>
</comment>
<evidence type="ECO:0000256" key="6">
    <source>
        <dbReference type="ARBA" id="ARBA00023136"/>
    </source>
</evidence>
<evidence type="ECO:0000313" key="9">
    <source>
        <dbReference type="EMBL" id="KTB36554.1"/>
    </source>
</evidence>
<dbReference type="GO" id="GO:0006888">
    <property type="term" value="P:endoplasmic reticulum to Golgi vesicle-mediated transport"/>
    <property type="evidence" value="ECO:0007669"/>
    <property type="project" value="TreeGrafter"/>
</dbReference>
<evidence type="ECO:0000313" key="10">
    <source>
        <dbReference type="Proteomes" id="UP000054988"/>
    </source>
</evidence>
<dbReference type="AlphaFoldDB" id="A0A0W0FJN2"/>
<comment type="subcellular location">
    <subcellularLocation>
        <location evidence="1">Membrane</location>
    </subcellularLocation>
</comment>
<dbReference type="GO" id="GO:0015031">
    <property type="term" value="P:protein transport"/>
    <property type="evidence" value="ECO:0007669"/>
    <property type="project" value="UniProtKB-KW"/>
</dbReference>
<keyword evidence="3" id="KW-0812">Transmembrane</keyword>
<comment type="similarity">
    <text evidence="7">Belongs to the YOS1 family.</text>
</comment>
<evidence type="ECO:0000256" key="5">
    <source>
        <dbReference type="ARBA" id="ARBA00022989"/>
    </source>
</evidence>
<feature type="chain" id="PRO_5006901834" description="Yos1-like protein" evidence="8">
    <location>
        <begin position="21"/>
        <end position="94"/>
    </location>
</feature>
<accession>A0A0W0FJN2</accession>
<evidence type="ECO:0000256" key="8">
    <source>
        <dbReference type="SAM" id="SignalP"/>
    </source>
</evidence>
<feature type="signal peptide" evidence="8">
    <location>
        <begin position="1"/>
        <end position="20"/>
    </location>
</feature>
<reference evidence="9 10" key="1">
    <citation type="submission" date="2015-12" db="EMBL/GenBank/DDBJ databases">
        <title>Draft genome sequence of Moniliophthora roreri, the causal agent of frosty pod rot of cacao.</title>
        <authorList>
            <person name="Aime M.C."/>
            <person name="Diaz-Valderrama J.R."/>
            <person name="Kijpornyongpan T."/>
            <person name="Phillips-Mora W."/>
        </authorList>
    </citation>
    <scope>NUCLEOTIDE SEQUENCE [LARGE SCALE GENOMIC DNA]</scope>
    <source>
        <strain evidence="9 10">MCA 2952</strain>
    </source>
</reference>
<dbReference type="PANTHER" id="PTHR15858:SF0">
    <property type="entry name" value="IMMEDIATE EARLY RESPONSE 3-INTERACTING PROTEIN 1"/>
    <property type="match status" value="1"/>
</dbReference>
<sequence length="94" mass="10163">MLGTILYVALLLVNAIAILSEDRFLARIGWSSARPPNANAGFQSYDQTGYSAVQGEVGMKAKLIELISAVRTLLRIPLIGFNIIIIVYELVLGG</sequence>
<dbReference type="GO" id="GO:0030134">
    <property type="term" value="C:COPII-coated ER to Golgi transport vesicle"/>
    <property type="evidence" value="ECO:0007669"/>
    <property type="project" value="TreeGrafter"/>
</dbReference>
<evidence type="ECO:0000256" key="4">
    <source>
        <dbReference type="ARBA" id="ARBA00022927"/>
    </source>
</evidence>
<evidence type="ECO:0000256" key="1">
    <source>
        <dbReference type="ARBA" id="ARBA00004370"/>
    </source>
</evidence>
<proteinExistence type="inferred from homology"/>
<organism evidence="9 10">
    <name type="scientific">Moniliophthora roreri</name>
    <name type="common">Frosty pod rot fungus</name>
    <name type="synonym">Monilia roreri</name>
    <dbReference type="NCBI Taxonomy" id="221103"/>
    <lineage>
        <taxon>Eukaryota</taxon>
        <taxon>Fungi</taxon>
        <taxon>Dikarya</taxon>
        <taxon>Basidiomycota</taxon>
        <taxon>Agaricomycotina</taxon>
        <taxon>Agaricomycetes</taxon>
        <taxon>Agaricomycetidae</taxon>
        <taxon>Agaricales</taxon>
        <taxon>Marasmiineae</taxon>
        <taxon>Marasmiaceae</taxon>
        <taxon>Moniliophthora</taxon>
    </lineage>
</organism>
<keyword evidence="8" id="KW-0732">Signal</keyword>
<evidence type="ECO:0000256" key="2">
    <source>
        <dbReference type="ARBA" id="ARBA00022448"/>
    </source>
</evidence>
<evidence type="ECO:0008006" key="11">
    <source>
        <dbReference type="Google" id="ProtNLM"/>
    </source>
</evidence>
<name>A0A0W0FJN2_MONRR</name>
<evidence type="ECO:0000256" key="7">
    <source>
        <dbReference type="ARBA" id="ARBA00024203"/>
    </source>
</evidence>
<keyword evidence="4" id="KW-0653">Protein transport</keyword>
<dbReference type="Pfam" id="PF08571">
    <property type="entry name" value="Yos1"/>
    <property type="match status" value="1"/>
</dbReference>
<protein>
    <recommendedName>
        <fullName evidence="11">Yos1-like protein</fullName>
    </recommendedName>
</protein>
<evidence type="ECO:0000256" key="3">
    <source>
        <dbReference type="ARBA" id="ARBA00022692"/>
    </source>
</evidence>
<dbReference type="Proteomes" id="UP000054988">
    <property type="component" value="Unassembled WGS sequence"/>
</dbReference>
<dbReference type="InterPro" id="IPR013880">
    <property type="entry name" value="Yos1"/>
</dbReference>
<keyword evidence="6" id="KW-0472">Membrane</keyword>
<dbReference type="GO" id="GO:0000139">
    <property type="term" value="C:Golgi membrane"/>
    <property type="evidence" value="ECO:0007669"/>
    <property type="project" value="TreeGrafter"/>
</dbReference>
<gene>
    <name evidence="9" type="ORF">WG66_10765</name>
</gene>
<keyword evidence="2" id="KW-0813">Transport</keyword>
<dbReference type="EMBL" id="LATX01001892">
    <property type="protein sequence ID" value="KTB36554.1"/>
    <property type="molecule type" value="Genomic_DNA"/>
</dbReference>
<dbReference type="eggNOG" id="KOG4779">
    <property type="taxonomic scope" value="Eukaryota"/>
</dbReference>
<keyword evidence="5" id="KW-1133">Transmembrane helix</keyword>